<reference evidence="1" key="1">
    <citation type="submission" date="2014-09" db="EMBL/GenBank/DDBJ databases">
        <authorList>
            <person name="Magalhaes I.L.F."/>
            <person name="Oliveira U."/>
            <person name="Santos F.R."/>
            <person name="Vidigal T.H.D.A."/>
            <person name="Brescovit A.D."/>
            <person name="Santos A.J."/>
        </authorList>
    </citation>
    <scope>NUCLEOTIDE SEQUENCE</scope>
    <source>
        <tissue evidence="1">Shoot tissue taken approximately 20 cm above the soil surface</tissue>
    </source>
</reference>
<dbReference type="AlphaFoldDB" id="A0A0A8Z3J2"/>
<dbReference type="EMBL" id="GBRH01263936">
    <property type="protein sequence ID" value="JAD33959.1"/>
    <property type="molecule type" value="Transcribed_RNA"/>
</dbReference>
<evidence type="ECO:0000313" key="1">
    <source>
        <dbReference type="EMBL" id="JAD33959.1"/>
    </source>
</evidence>
<proteinExistence type="predicted"/>
<reference evidence="1" key="2">
    <citation type="journal article" date="2015" name="Data Brief">
        <title>Shoot transcriptome of the giant reed, Arundo donax.</title>
        <authorList>
            <person name="Barrero R.A."/>
            <person name="Guerrero F.D."/>
            <person name="Moolhuijzen P."/>
            <person name="Goolsby J.A."/>
            <person name="Tidwell J."/>
            <person name="Bellgard S.E."/>
            <person name="Bellgard M.I."/>
        </authorList>
    </citation>
    <scope>NUCLEOTIDE SEQUENCE</scope>
    <source>
        <tissue evidence="1">Shoot tissue taken approximately 20 cm above the soil surface</tissue>
    </source>
</reference>
<sequence length="34" mass="4069">MPESQHQGLTQIERRRPLRDIVPIPVLNYRRLVS</sequence>
<name>A0A0A8Z3J2_ARUDO</name>
<organism evidence="1">
    <name type="scientific">Arundo donax</name>
    <name type="common">Giant reed</name>
    <name type="synonym">Donax arundinaceus</name>
    <dbReference type="NCBI Taxonomy" id="35708"/>
    <lineage>
        <taxon>Eukaryota</taxon>
        <taxon>Viridiplantae</taxon>
        <taxon>Streptophyta</taxon>
        <taxon>Embryophyta</taxon>
        <taxon>Tracheophyta</taxon>
        <taxon>Spermatophyta</taxon>
        <taxon>Magnoliopsida</taxon>
        <taxon>Liliopsida</taxon>
        <taxon>Poales</taxon>
        <taxon>Poaceae</taxon>
        <taxon>PACMAD clade</taxon>
        <taxon>Arundinoideae</taxon>
        <taxon>Arundineae</taxon>
        <taxon>Arundo</taxon>
    </lineage>
</organism>
<protein>
    <submittedName>
        <fullName evidence="1">Atp1, OrsajM_p50</fullName>
    </submittedName>
</protein>
<accession>A0A0A8Z3J2</accession>